<evidence type="ECO:0000259" key="2">
    <source>
        <dbReference type="Pfam" id="PF13660"/>
    </source>
</evidence>
<dbReference type="EMBL" id="SGOE01000011">
    <property type="protein sequence ID" value="TRB00774.1"/>
    <property type="molecule type" value="Genomic_DNA"/>
</dbReference>
<dbReference type="InterPro" id="IPR007835">
    <property type="entry name" value="MOFRL"/>
</dbReference>
<dbReference type="Gene3D" id="3.40.1480.10">
    <property type="entry name" value="MOFRL domain"/>
    <property type="match status" value="1"/>
</dbReference>
<dbReference type="GO" id="GO:0005737">
    <property type="term" value="C:cytoplasm"/>
    <property type="evidence" value="ECO:0007669"/>
    <property type="project" value="TreeGrafter"/>
</dbReference>
<dbReference type="InterPro" id="IPR037035">
    <property type="entry name" value="GK-like_C_sf"/>
</dbReference>
<feature type="domain" description="MOFRL-associated" evidence="2">
    <location>
        <begin position="26"/>
        <end position="272"/>
    </location>
</feature>
<dbReference type="Pfam" id="PF13660">
    <property type="entry name" value="DUF4147"/>
    <property type="match status" value="1"/>
</dbReference>
<evidence type="ECO:0000259" key="1">
    <source>
        <dbReference type="Pfam" id="PF05161"/>
    </source>
</evidence>
<dbReference type="GO" id="GO:0008887">
    <property type="term" value="F:glycerate kinase activity"/>
    <property type="evidence" value="ECO:0007669"/>
    <property type="project" value="InterPro"/>
</dbReference>
<dbReference type="InterPro" id="IPR025286">
    <property type="entry name" value="MOFRL_assoc_dom"/>
</dbReference>
<dbReference type="Pfam" id="PF05161">
    <property type="entry name" value="MOFRL"/>
    <property type="match status" value="1"/>
</dbReference>
<reference evidence="3 4" key="1">
    <citation type="journal article" date="2019" name="Appl. Microbiol. Biotechnol.">
        <title>Differential efficiency of wild type rhizogenic strains for rol gene transformation of plants.</title>
        <authorList>
            <person name="Desmet S."/>
            <person name="De Keyser E."/>
            <person name="Van Vaerenbergh J."/>
            <person name="Baeyen S."/>
            <person name="Van Huylenbroeck J."/>
            <person name="Geelen D."/>
            <person name="Dhooghe E."/>
        </authorList>
    </citation>
    <scope>NUCLEOTIDE SEQUENCE [LARGE SCALE GENOMIC DNA]</scope>
    <source>
        <strain evidence="3 4">MAFF210266</strain>
    </source>
</reference>
<proteinExistence type="predicted"/>
<dbReference type="SUPFAM" id="SSF82544">
    <property type="entry name" value="GckA/TtuD-like"/>
    <property type="match status" value="1"/>
</dbReference>
<accession>A0A546XJ51</accession>
<protein>
    <submittedName>
        <fullName evidence="3">DUF4147 domain-containing protein</fullName>
    </submittedName>
</protein>
<feature type="domain" description="MOFRL" evidence="1">
    <location>
        <begin position="350"/>
        <end position="459"/>
    </location>
</feature>
<dbReference type="Proteomes" id="UP000317023">
    <property type="component" value="Unassembled WGS sequence"/>
</dbReference>
<dbReference type="PANTHER" id="PTHR12227:SF0">
    <property type="entry name" value="GLYCERATE KINASE"/>
    <property type="match status" value="1"/>
</dbReference>
<dbReference type="Gene3D" id="3.40.50.10180">
    <property type="entry name" value="Glycerate kinase, MOFRL-like N-terminal domain"/>
    <property type="match status" value="1"/>
</dbReference>
<evidence type="ECO:0000313" key="3">
    <source>
        <dbReference type="EMBL" id="TRB00774.1"/>
    </source>
</evidence>
<dbReference type="InterPro" id="IPR039760">
    <property type="entry name" value="MOFRL_protein"/>
</dbReference>
<sequence>MFRANKIRNADEIAAHGDAASRQIVLEIADRTLERLDSYKRIRSIMRLEGDILHIGTKSWDLSKKRNIYLFGAGKACNHMAMAVDHVLGDRLTRGIAIVKIHEETDRFNKTEVYVGGHPLPNEAGYQASRKMIEIIDQAGPDDLFIGVISGGSSALMSCPIDGISLQDEIDTTDVLLKSGAGIYEINAVRRHISALNGGMLAKRIQDVGAELIGFGISDAVGSPATGDIAVPYAAYKSTPIGPDATTLDDARATIVNYDVADRLPKSVVDYLMNAGPDKETPKAFPNNTYFLLNTLPDSCISAKEICEEMGIPAIIVSSFLEGESKDAGTFFASMAREIQTYGNPVKAPCVLLSSGEVTTQILDNSVIRGHGGPGQEMTISFAITAAKTKGACLLSIDSEGTDGTAKVAGGITDSASLAAAAGKGINLHQTLREHSCFEALDAIGSAVFTGNTGTNLCDLNILYVPALKEGQ</sequence>
<dbReference type="RefSeq" id="WP_142859683.1">
    <property type="nucleotide sequence ID" value="NZ_SGOE01000011.1"/>
</dbReference>
<organism evidence="3 4">
    <name type="scientific">Agrobacterium tumefaciens</name>
    <dbReference type="NCBI Taxonomy" id="358"/>
    <lineage>
        <taxon>Bacteria</taxon>
        <taxon>Pseudomonadati</taxon>
        <taxon>Pseudomonadota</taxon>
        <taxon>Alphaproteobacteria</taxon>
        <taxon>Hyphomicrobiales</taxon>
        <taxon>Rhizobiaceae</taxon>
        <taxon>Rhizobium/Agrobacterium group</taxon>
        <taxon>Agrobacterium</taxon>
        <taxon>Agrobacterium tumefaciens complex</taxon>
    </lineage>
</organism>
<evidence type="ECO:0000313" key="4">
    <source>
        <dbReference type="Proteomes" id="UP000317023"/>
    </source>
</evidence>
<name>A0A546XJ51_AGRTU</name>
<gene>
    <name evidence="3" type="ORF">EXN61_24850</name>
</gene>
<dbReference type="InterPro" id="IPR038614">
    <property type="entry name" value="GK_N_sf"/>
</dbReference>
<dbReference type="PANTHER" id="PTHR12227">
    <property type="entry name" value="GLYCERATE KINASE"/>
    <property type="match status" value="1"/>
</dbReference>
<comment type="caution">
    <text evidence="3">The sequence shown here is derived from an EMBL/GenBank/DDBJ whole genome shotgun (WGS) entry which is preliminary data.</text>
</comment>
<dbReference type="AlphaFoldDB" id="A0A546XJ51"/>